<evidence type="ECO:0000313" key="2">
    <source>
        <dbReference type="Proteomes" id="UP000032564"/>
    </source>
</evidence>
<name>A0ABR5CZC4_9HYPH</name>
<gene>
    <name evidence="1" type="ORF">RP75_27880</name>
</gene>
<protein>
    <submittedName>
        <fullName evidence="1">Uncharacterized protein</fullName>
    </submittedName>
</protein>
<accession>A0ABR5CZC4</accession>
<comment type="caution">
    <text evidence="1">The sequence shown here is derived from an EMBL/GenBank/DDBJ whole genome shotgun (WGS) entry which is preliminary data.</text>
</comment>
<proteinExistence type="predicted"/>
<reference evidence="1 2" key="1">
    <citation type="submission" date="2014-12" db="EMBL/GenBank/DDBJ databases">
        <authorList>
            <person name="Kuzmanovic N."/>
            <person name="Pulawska J."/>
            <person name="Obradovic A."/>
        </authorList>
    </citation>
    <scope>NUCLEOTIDE SEQUENCE [LARGE SCALE GENOMIC DNA]</scope>
    <source>
        <strain evidence="1 2">KFB 330</strain>
    </source>
</reference>
<dbReference type="Proteomes" id="UP000032564">
    <property type="component" value="Unassembled WGS sequence"/>
</dbReference>
<keyword evidence="2" id="KW-1185">Reference proteome</keyword>
<evidence type="ECO:0000313" key="1">
    <source>
        <dbReference type="EMBL" id="KJF70178.1"/>
    </source>
</evidence>
<organism evidence="1 2">
    <name type="scientific">Agrobacterium arsenijevicii</name>
    <dbReference type="NCBI Taxonomy" id="1585697"/>
    <lineage>
        <taxon>Bacteria</taxon>
        <taxon>Pseudomonadati</taxon>
        <taxon>Pseudomonadota</taxon>
        <taxon>Alphaproteobacteria</taxon>
        <taxon>Hyphomicrobiales</taxon>
        <taxon>Rhizobiaceae</taxon>
        <taxon>Rhizobium/Agrobacterium group</taxon>
        <taxon>Agrobacterium</taxon>
    </lineage>
</organism>
<dbReference type="EMBL" id="JWIT01000044">
    <property type="protein sequence ID" value="KJF70178.1"/>
    <property type="molecule type" value="Genomic_DNA"/>
</dbReference>
<sequence>MTKPVTLFDDKEGGCNVGSIRLFDVSGISEKHVRIIRKLILTREAVRKILKAQKFDRPWKDLSVKLRVAWSGFVRDFGRIMNSTISRASGSAIASGWLMHAGRFHVVRLSWFRSVAIATGGVHRRPQRDYAAWQRFAKRTTGSKV</sequence>